<dbReference type="Proteomes" id="UP001240664">
    <property type="component" value="Segment"/>
</dbReference>
<evidence type="ECO:0000256" key="4">
    <source>
        <dbReference type="ARBA" id="ARBA00022844"/>
    </source>
</evidence>
<dbReference type="InterPro" id="IPR055447">
    <property type="entry name" value="Rhabdo_glycop_CD"/>
</dbReference>
<name>A0A7G4YW81_9RHAB</name>
<keyword evidence="2 9" id="KW-0812">Transmembrane</keyword>
<keyword evidence="12" id="KW-0167">Capsid protein</keyword>
<feature type="domain" description="Spike glycoprotein G central" evidence="11">
    <location>
        <begin position="291"/>
        <end position="406"/>
    </location>
</feature>
<evidence type="ECO:0000256" key="7">
    <source>
        <dbReference type="ARBA" id="ARBA00023136"/>
    </source>
</evidence>
<evidence type="ECO:0000259" key="10">
    <source>
        <dbReference type="Pfam" id="PF00974"/>
    </source>
</evidence>
<evidence type="ECO:0000256" key="3">
    <source>
        <dbReference type="ARBA" id="ARBA00022729"/>
    </source>
</evidence>
<keyword evidence="3" id="KW-0732">Signal</keyword>
<feature type="transmembrane region" description="Helical" evidence="9">
    <location>
        <begin position="489"/>
        <end position="513"/>
    </location>
</feature>
<evidence type="ECO:0000259" key="11">
    <source>
        <dbReference type="Pfam" id="PF24833"/>
    </source>
</evidence>
<dbReference type="Pfam" id="PF00974">
    <property type="entry name" value="Rhabdo_glycop_FD"/>
    <property type="match status" value="1"/>
</dbReference>
<evidence type="ECO:0000256" key="8">
    <source>
        <dbReference type="ARBA" id="ARBA00023180"/>
    </source>
</evidence>
<proteinExistence type="predicted"/>
<dbReference type="Pfam" id="PF24833">
    <property type="entry name" value="Rhabdo_glycop_CD"/>
    <property type="match status" value="1"/>
</dbReference>
<keyword evidence="13" id="KW-1185">Reference proteome</keyword>
<dbReference type="GO" id="GO:0055036">
    <property type="term" value="C:virion membrane"/>
    <property type="evidence" value="ECO:0007669"/>
    <property type="project" value="UniProtKB-SubCell"/>
</dbReference>
<dbReference type="Gene3D" id="2.30.29.130">
    <property type="match status" value="1"/>
</dbReference>
<dbReference type="SUPFAM" id="SSF161008">
    <property type="entry name" value="Viral glycoprotein ectodomain-like"/>
    <property type="match status" value="1"/>
</dbReference>
<keyword evidence="5" id="KW-0261">Viral envelope protein</keyword>
<feature type="transmembrane region" description="Helical" evidence="9">
    <location>
        <begin position="21"/>
        <end position="42"/>
    </location>
</feature>
<keyword evidence="7 9" id="KW-0472">Membrane</keyword>
<evidence type="ECO:0000256" key="2">
    <source>
        <dbReference type="ARBA" id="ARBA00022692"/>
    </source>
</evidence>
<accession>A0A7G4YW81</accession>
<comment type="subcellular location">
    <subcellularLocation>
        <location evidence="1">Virion membrane</location>
        <topology evidence="1">Single-pass type I membrane protein</topology>
    </subcellularLocation>
</comment>
<evidence type="ECO:0000313" key="13">
    <source>
        <dbReference type="Proteomes" id="UP001240664"/>
    </source>
</evidence>
<feature type="domain" description="Spike glycoprotein fusion" evidence="10">
    <location>
        <begin position="91"/>
        <end position="189"/>
    </location>
</feature>
<keyword evidence="6 9" id="KW-1133">Transmembrane helix</keyword>
<dbReference type="GO" id="GO:0019028">
    <property type="term" value="C:viral capsid"/>
    <property type="evidence" value="ECO:0007669"/>
    <property type="project" value="UniProtKB-KW"/>
</dbReference>
<reference evidence="12" key="1">
    <citation type="journal article" date="2020" name="Microb. Ecol.">
        <title>The RNA Virome and Its Dynamics in an Invasive Fruit Fly, Bactrocera dorsalis, Imply Interactions Between Host and Viruses.</title>
        <authorList>
            <person name="Zhang W."/>
            <person name="Gu Q."/>
            <person name="Niu J."/>
            <person name="Wang J.J."/>
        </authorList>
    </citation>
    <scope>NUCLEOTIDE SEQUENCE</scope>
    <source>
        <strain evidence="12">BDSV.abc5</strain>
    </source>
</reference>
<evidence type="ECO:0000256" key="5">
    <source>
        <dbReference type="ARBA" id="ARBA00022879"/>
    </source>
</evidence>
<evidence type="ECO:0000313" key="12">
    <source>
        <dbReference type="EMBL" id="QMU95562.1"/>
    </source>
</evidence>
<dbReference type="InterPro" id="IPR001903">
    <property type="entry name" value="Rhabdo_glycop_FD"/>
</dbReference>
<organism evidence="12 13">
    <name type="scientific">Bactrocera dorsalis sigmavirus</name>
    <dbReference type="NCBI Taxonomy" id="2760896"/>
    <lineage>
        <taxon>Viruses</taxon>
        <taxon>Riboviria</taxon>
        <taxon>Orthornavirae</taxon>
        <taxon>Negarnaviricota</taxon>
        <taxon>Haploviricotina</taxon>
        <taxon>Monjiviricetes</taxon>
        <taxon>Mononegavirales</taxon>
        <taxon>Rhabdoviridae</taxon>
        <taxon>Alpharhabdovirinae</taxon>
        <taxon>Sigmavirus</taxon>
        <taxon>Sigmavirus dorsalis</taxon>
    </lineage>
</organism>
<dbReference type="EMBL" id="MN745080">
    <property type="protein sequence ID" value="QMU95562.1"/>
    <property type="molecule type" value="Viral_cRNA"/>
</dbReference>
<evidence type="ECO:0000256" key="6">
    <source>
        <dbReference type="ARBA" id="ARBA00022989"/>
    </source>
</evidence>
<evidence type="ECO:0000256" key="1">
    <source>
        <dbReference type="ARBA" id="ARBA00004563"/>
    </source>
</evidence>
<dbReference type="GO" id="GO:0019031">
    <property type="term" value="C:viral envelope"/>
    <property type="evidence" value="ECO:0007669"/>
    <property type="project" value="UniProtKB-KW"/>
</dbReference>
<protein>
    <submittedName>
        <fullName evidence="12">Outer coat protein</fullName>
    </submittedName>
</protein>
<evidence type="ECO:0000256" key="9">
    <source>
        <dbReference type="SAM" id="Phobius"/>
    </source>
</evidence>
<sequence>MKKTNRNHKLYLAIMEQLKPLIRIHILLTMCMIQSTLTEIAYPSQLLTNWVPANYSSIKCPTTIYHLNLEHQQDKIPVEILKPTSIKKLRIDGFLCHKVVKTTHCNENWLFISEISHELKTAKILKSECSDAIINYNNNLNVDDDYPLPSCAWNMFNSVSRTIIHVIEHSVRYDQYSMSYIDNIFLNGHSVDSFSNTIYDSTIWKAKEENDIDKCVELSPEPGFIYQLDNNWFIWGETVKEQSLSEMCELTYCGYHGMMSKKGEWIYINSTSNLIKTKDILNPKLSCKNRVNIRKEYKSQQTNTGIMNTMGLIMKMKCQDIINKLLISNQISNNDLSYLVQQYQGIGPVYRLENKTLNVATGIYKIVRTDEMNNQSRLLGSDLSGNNIYLKDWVKVKDNLYYGINGIMLYNDKIILPLNMYYSYDINRELRHEHKLRTLPHPVITILQNKTLESNLIFYHQPNRTDIVVTLYHISEKLSSKISRYVGRIFSSFNFVSVLIYTFFLLTVMLIIIKIHHLIVKPSFDQHQRSNFVDSNKKNQNSWI</sequence>
<keyword evidence="4" id="KW-0946">Virion</keyword>
<keyword evidence="8" id="KW-0325">Glycoprotein</keyword>